<dbReference type="EMBL" id="SZUV01000001">
    <property type="protein sequence ID" value="TQN51103.1"/>
    <property type="molecule type" value="Genomic_DNA"/>
</dbReference>
<accession>A0A543Q466</accession>
<evidence type="ECO:0000313" key="2">
    <source>
        <dbReference type="Proteomes" id="UP000315403"/>
    </source>
</evidence>
<protein>
    <submittedName>
        <fullName evidence="1">Uncharacterized protein</fullName>
    </submittedName>
</protein>
<dbReference type="RefSeq" id="WP_142087027.1">
    <property type="nucleotide sequence ID" value="NZ_SZUV01000001.1"/>
</dbReference>
<name>A0A543Q466_ACITH</name>
<dbReference type="AlphaFoldDB" id="A0A543Q466"/>
<proteinExistence type="predicted"/>
<reference evidence="1 2" key="1">
    <citation type="submission" date="2019-03" db="EMBL/GenBank/DDBJ databases">
        <title>New insights into Acidothiobacillus thiooxidans sulfur metabolism through coupled gene expression, solution geochemistry, microscopy and spectroscopy analyses.</title>
        <authorList>
            <person name="Camacho D."/>
            <person name="Frazao R."/>
            <person name="Fouillen A."/>
            <person name="Nanci A."/>
            <person name="Lang B.F."/>
            <person name="Apte S.C."/>
            <person name="Baron C."/>
            <person name="Warren L.A."/>
        </authorList>
    </citation>
    <scope>NUCLEOTIDE SEQUENCE [LARGE SCALE GENOMIC DNA]</scope>
    <source>
        <strain evidence="1 2">ATCC 19377</strain>
    </source>
</reference>
<gene>
    <name evidence="1" type="ORF">DLNHIDIE_00968</name>
</gene>
<sequence>MLITTNIVLDNSLVVVFQNLNYVSFHLSEMQPILTLNSRDHIMLEVFRDHLGIAAPQMRKEILRLQGDVVKILASKGIQYSDLRSALVPSADRHEAAFIFDSTEIESGMYGREVLKQVLPLLDPRTTQSVLVGDLLGDDQDLIVEILQESMILARSFTFRHSTLLYGVYINNLSSTTLSQLHEKLAAFPAYLGHIPTSFASRAKAYLSLSMANLFLKKNRTLILGHEGDRSNAENINITLYPLEDFGYKVASLQEVYFGIFLSYKIERPVFGAFAVDSEMALNAISDEVSSLGDFSVILEKAKHGYLINEKLGKLAKAGLADADRDYIASLIESKIMASYLYNLMYLDEHDVMKFNLMVEVDRVDGYPARMTVALEYLPASKTLRVITLY</sequence>
<evidence type="ECO:0000313" key="1">
    <source>
        <dbReference type="EMBL" id="TQN51103.1"/>
    </source>
</evidence>
<comment type="caution">
    <text evidence="1">The sequence shown here is derived from an EMBL/GenBank/DDBJ whole genome shotgun (WGS) entry which is preliminary data.</text>
</comment>
<dbReference type="Proteomes" id="UP000315403">
    <property type="component" value="Unassembled WGS sequence"/>
</dbReference>
<organism evidence="1 2">
    <name type="scientific">Acidithiobacillus thiooxidans ATCC 19377</name>
    <dbReference type="NCBI Taxonomy" id="637390"/>
    <lineage>
        <taxon>Bacteria</taxon>
        <taxon>Pseudomonadati</taxon>
        <taxon>Pseudomonadota</taxon>
        <taxon>Acidithiobacillia</taxon>
        <taxon>Acidithiobacillales</taxon>
        <taxon>Acidithiobacillaceae</taxon>
        <taxon>Acidithiobacillus</taxon>
    </lineage>
</organism>